<proteinExistence type="predicted"/>
<protein>
    <submittedName>
        <fullName evidence="1">Uncharacterized protein</fullName>
    </submittedName>
</protein>
<accession>A0A0F9WVW7</accession>
<organism evidence="1">
    <name type="scientific">marine sediment metagenome</name>
    <dbReference type="NCBI Taxonomy" id="412755"/>
    <lineage>
        <taxon>unclassified sequences</taxon>
        <taxon>metagenomes</taxon>
        <taxon>ecological metagenomes</taxon>
    </lineage>
</organism>
<gene>
    <name evidence="1" type="ORF">LCGC14_0303590</name>
</gene>
<reference evidence="1" key="1">
    <citation type="journal article" date="2015" name="Nature">
        <title>Complex archaea that bridge the gap between prokaryotes and eukaryotes.</title>
        <authorList>
            <person name="Spang A."/>
            <person name="Saw J.H."/>
            <person name="Jorgensen S.L."/>
            <person name="Zaremba-Niedzwiedzka K."/>
            <person name="Martijn J."/>
            <person name="Lind A.E."/>
            <person name="van Eijk R."/>
            <person name="Schleper C."/>
            <person name="Guy L."/>
            <person name="Ettema T.J."/>
        </authorList>
    </citation>
    <scope>NUCLEOTIDE SEQUENCE</scope>
</reference>
<comment type="caution">
    <text evidence="1">The sequence shown here is derived from an EMBL/GenBank/DDBJ whole genome shotgun (WGS) entry which is preliminary data.</text>
</comment>
<sequence length="659" mass="74502">MVFLVGIGHLNSKTVARPTTTTSKVCKAIILFSTKIDDSIENKNGTRTTPIATIRELFPFLKKVDPKGWKQAADKTNKTNPTLTEIGTKYWRTNLRFRLDTKSRPDCINLTETTGRGIATRIKHSPLEGKTICPAYMMVNRRGGIGSIDATIVESAIEDKYFRYLVGIRKLSGIVGATNEQSLLAFTQSIMNSNRIETHGETVIIPKSKGPLYVLDIDPKPIIIGNSIYDWEEKNDTWYLDIPYSYNAVENLKARFQLSNGAITIFMSMDDEKYGLSQQEYIGYHEFVYDVLQTALGIDYNNNPLKAVQFDINRDIPKTTISPSTVNLLDYAIDNSSTPGKIKVEIEDMAGSYFQIYRVNRAVLGDCFRFEFCVRAKIIAEEFSILDETVSTIQAMLTTGLSEPVIAATRSGKTIQEILRDVIDPIPKYDRRINAMQTQLIEIQNTVEGSVSLSAMATEVAIQDGQLIRELKSTIEQFQGPNAEVDQQIELLSIIVQDQQEAGKQRDQILSDFLSRNEKVEEALELSEINTANITSILAEVRDFMKKEPETQLVAREKDEVFLIQRMVLDKTPNYKSYAFPAYKEVIIRKLAKEEVKIDGNLLVSIIKALEKKKWLGAEQIRKKVGKRRTTVLETLQYGIEVGIIEIDESLRTHKFNLV</sequence>
<evidence type="ECO:0000313" key="1">
    <source>
        <dbReference type="EMBL" id="KKN83093.1"/>
    </source>
</evidence>
<name>A0A0F9WVW7_9ZZZZ</name>
<dbReference type="EMBL" id="LAZR01000191">
    <property type="protein sequence ID" value="KKN83093.1"/>
    <property type="molecule type" value="Genomic_DNA"/>
</dbReference>
<dbReference type="AlphaFoldDB" id="A0A0F9WVW7"/>